<gene>
    <name evidence="9 10" type="primary">ybeY</name>
    <name evidence="10" type="ORF">CB4_01430</name>
</gene>
<dbReference type="KEGG" id="asoc:CB4_01430"/>
<organism evidence="10 11">
    <name type="scientific">Aneurinibacillus soli</name>
    <dbReference type="NCBI Taxonomy" id="1500254"/>
    <lineage>
        <taxon>Bacteria</taxon>
        <taxon>Bacillati</taxon>
        <taxon>Bacillota</taxon>
        <taxon>Bacilli</taxon>
        <taxon>Bacillales</taxon>
        <taxon>Paenibacillaceae</taxon>
        <taxon>Aneurinibacillus group</taxon>
        <taxon>Aneurinibacillus</taxon>
    </lineage>
</organism>
<comment type="cofactor">
    <cofactor evidence="9">
        <name>Zn(2+)</name>
        <dbReference type="ChEBI" id="CHEBI:29105"/>
    </cofactor>
    <text evidence="9">Binds 1 zinc ion.</text>
</comment>
<evidence type="ECO:0000256" key="7">
    <source>
        <dbReference type="ARBA" id="ARBA00022801"/>
    </source>
</evidence>
<keyword evidence="2 9" id="KW-0690">Ribosome biogenesis</keyword>
<dbReference type="NCBIfam" id="TIGR00043">
    <property type="entry name" value="rRNA maturation RNase YbeY"/>
    <property type="match status" value="1"/>
</dbReference>
<dbReference type="SUPFAM" id="SSF55486">
    <property type="entry name" value="Metalloproteases ('zincins'), catalytic domain"/>
    <property type="match status" value="1"/>
</dbReference>
<dbReference type="InterPro" id="IPR023091">
    <property type="entry name" value="MetalPrtase_cat_dom_sf_prd"/>
</dbReference>
<dbReference type="Gene3D" id="3.40.390.30">
    <property type="entry name" value="Metalloproteases ('zincins'), catalytic domain"/>
    <property type="match status" value="1"/>
</dbReference>
<dbReference type="EC" id="3.1.-.-" evidence="9"/>
<dbReference type="GO" id="GO:0004521">
    <property type="term" value="F:RNA endonuclease activity"/>
    <property type="evidence" value="ECO:0007669"/>
    <property type="project" value="UniProtKB-UniRule"/>
</dbReference>
<dbReference type="PROSITE" id="PS01306">
    <property type="entry name" value="UPF0054"/>
    <property type="match status" value="1"/>
</dbReference>
<dbReference type="InterPro" id="IPR020549">
    <property type="entry name" value="YbeY_CS"/>
</dbReference>
<dbReference type="GO" id="GO:0004222">
    <property type="term" value="F:metalloendopeptidase activity"/>
    <property type="evidence" value="ECO:0007669"/>
    <property type="project" value="InterPro"/>
</dbReference>
<dbReference type="PANTHER" id="PTHR46986">
    <property type="entry name" value="ENDORIBONUCLEASE YBEY, CHLOROPLASTIC"/>
    <property type="match status" value="1"/>
</dbReference>
<evidence type="ECO:0000256" key="8">
    <source>
        <dbReference type="ARBA" id="ARBA00022833"/>
    </source>
</evidence>
<dbReference type="EMBL" id="AP017312">
    <property type="protein sequence ID" value="BAU27261.1"/>
    <property type="molecule type" value="Genomic_DNA"/>
</dbReference>
<comment type="similarity">
    <text evidence="1 9">Belongs to the endoribonuclease YbeY family.</text>
</comment>
<dbReference type="HAMAP" id="MF_00009">
    <property type="entry name" value="Endoribonucl_YbeY"/>
    <property type="match status" value="1"/>
</dbReference>
<dbReference type="GO" id="GO:0005737">
    <property type="term" value="C:cytoplasm"/>
    <property type="evidence" value="ECO:0007669"/>
    <property type="project" value="UniProtKB-SubCell"/>
</dbReference>
<evidence type="ECO:0000256" key="6">
    <source>
        <dbReference type="ARBA" id="ARBA00022759"/>
    </source>
</evidence>
<dbReference type="Pfam" id="PF02130">
    <property type="entry name" value="YbeY"/>
    <property type="match status" value="1"/>
</dbReference>
<evidence type="ECO:0000256" key="1">
    <source>
        <dbReference type="ARBA" id="ARBA00010875"/>
    </source>
</evidence>
<reference evidence="10 11" key="1">
    <citation type="submission" date="2015-12" db="EMBL/GenBank/DDBJ databases">
        <title>Genome sequence of Aneurinibacillus soli.</title>
        <authorList>
            <person name="Lee J.S."/>
            <person name="Lee K.C."/>
            <person name="Kim K.K."/>
            <person name="Lee B.W."/>
        </authorList>
    </citation>
    <scope>NUCLEOTIDE SEQUENCE [LARGE SCALE GENOMIC DNA]</scope>
    <source>
        <strain evidence="10 11">CB4</strain>
    </source>
</reference>
<dbReference type="OrthoDB" id="9807740at2"/>
<accession>A0A0U5B938</accession>
<comment type="subcellular location">
    <subcellularLocation>
        <location evidence="9">Cytoplasm</location>
    </subcellularLocation>
</comment>
<feature type="binding site" evidence="9">
    <location>
        <position position="135"/>
    </location>
    <ligand>
        <name>Zn(2+)</name>
        <dbReference type="ChEBI" id="CHEBI:29105"/>
        <note>catalytic</note>
    </ligand>
</feature>
<keyword evidence="9" id="KW-0963">Cytoplasm</keyword>
<dbReference type="AlphaFoldDB" id="A0A0U5B938"/>
<feature type="binding site" evidence="9">
    <location>
        <position position="125"/>
    </location>
    <ligand>
        <name>Zn(2+)</name>
        <dbReference type="ChEBI" id="CHEBI:29105"/>
        <note>catalytic</note>
    </ligand>
</feature>
<dbReference type="InterPro" id="IPR002036">
    <property type="entry name" value="YbeY"/>
</dbReference>
<keyword evidence="11" id="KW-1185">Reference proteome</keyword>
<evidence type="ECO:0000313" key="11">
    <source>
        <dbReference type="Proteomes" id="UP000217696"/>
    </source>
</evidence>
<evidence type="ECO:0000256" key="5">
    <source>
        <dbReference type="ARBA" id="ARBA00022723"/>
    </source>
</evidence>
<dbReference type="PANTHER" id="PTHR46986:SF1">
    <property type="entry name" value="ENDORIBONUCLEASE YBEY, CHLOROPLASTIC"/>
    <property type="match status" value="1"/>
</dbReference>
<evidence type="ECO:0000256" key="4">
    <source>
        <dbReference type="ARBA" id="ARBA00022722"/>
    </source>
</evidence>
<keyword evidence="4 9" id="KW-0540">Nuclease</keyword>
<evidence type="ECO:0000256" key="2">
    <source>
        <dbReference type="ARBA" id="ARBA00022517"/>
    </source>
</evidence>
<keyword evidence="6 9" id="KW-0255">Endonuclease</keyword>
<dbReference type="GO" id="GO:0006364">
    <property type="term" value="P:rRNA processing"/>
    <property type="evidence" value="ECO:0007669"/>
    <property type="project" value="UniProtKB-UniRule"/>
</dbReference>
<protein>
    <recommendedName>
        <fullName evidence="9">Endoribonuclease YbeY</fullName>
        <ecNumber evidence="9">3.1.-.-</ecNumber>
    </recommendedName>
</protein>
<keyword evidence="7 9" id="KW-0378">Hydrolase</keyword>
<comment type="function">
    <text evidence="9">Single strand-specific metallo-endoribonuclease involved in late-stage 70S ribosome quality control and in maturation of the 3' terminus of the 16S rRNA.</text>
</comment>
<keyword evidence="8 9" id="KW-0862">Zinc</keyword>
<dbReference type="RefSeq" id="WP_096464455.1">
    <property type="nucleotide sequence ID" value="NZ_AP017312.1"/>
</dbReference>
<dbReference type="GO" id="GO:0008270">
    <property type="term" value="F:zinc ion binding"/>
    <property type="evidence" value="ECO:0007669"/>
    <property type="project" value="UniProtKB-UniRule"/>
</dbReference>
<keyword evidence="3 9" id="KW-0698">rRNA processing</keyword>
<keyword evidence="5 9" id="KW-0479">Metal-binding</keyword>
<evidence type="ECO:0000256" key="3">
    <source>
        <dbReference type="ARBA" id="ARBA00022552"/>
    </source>
</evidence>
<evidence type="ECO:0000313" key="10">
    <source>
        <dbReference type="EMBL" id="BAU27261.1"/>
    </source>
</evidence>
<sequence length="160" mass="18544">MKIDVEFIQEYEPDVSDELLATLARVLEAAAELEEVDGEVTVTFVDNESIHELNRDYRGIDRPTDVLSFAMNEEGEDEMEIILDEEMDELPNMLGDIVISIPKAYEQADEYGHSFEREMGFLVAHGFLHLLGYDHETEEEEKEMFARQDEILSRVRLVRE</sequence>
<evidence type="ECO:0000256" key="9">
    <source>
        <dbReference type="HAMAP-Rule" id="MF_00009"/>
    </source>
</evidence>
<dbReference type="Proteomes" id="UP000217696">
    <property type="component" value="Chromosome"/>
</dbReference>
<proteinExistence type="inferred from homology"/>
<feature type="binding site" evidence="9">
    <location>
        <position position="129"/>
    </location>
    <ligand>
        <name>Zn(2+)</name>
        <dbReference type="ChEBI" id="CHEBI:29105"/>
        <note>catalytic</note>
    </ligand>
</feature>
<name>A0A0U5B938_9BACL</name>